<accession>A0A6N2K9U8</accession>
<reference evidence="1" key="1">
    <citation type="submission" date="2019-03" db="EMBL/GenBank/DDBJ databases">
        <authorList>
            <person name="Mank J."/>
            <person name="Almeida P."/>
        </authorList>
    </citation>
    <scope>NUCLEOTIDE SEQUENCE</scope>
    <source>
        <strain evidence="1">78183</strain>
    </source>
</reference>
<name>A0A6N2K9U8_SALVM</name>
<gene>
    <name evidence="1" type="ORF">SVIM_LOCUS2708</name>
</gene>
<dbReference type="AlphaFoldDB" id="A0A6N2K9U8"/>
<sequence>MKNIDGYVQMNLSPVDWSILTRNKGLSRLVSEEFVDHVFIHCHNYWCFQFVMQTSNVQRPSLHGLLGKPGIEVVYCDLDDIVMGYSSTFIEMITNACCYDT</sequence>
<dbReference type="EMBL" id="CAADRP010000001">
    <property type="protein sequence ID" value="VFU20083.1"/>
    <property type="molecule type" value="Genomic_DNA"/>
</dbReference>
<evidence type="ECO:0000313" key="1">
    <source>
        <dbReference type="EMBL" id="VFU20083.1"/>
    </source>
</evidence>
<protein>
    <submittedName>
        <fullName evidence="1">Uncharacterized protein</fullName>
    </submittedName>
</protein>
<organism evidence="1">
    <name type="scientific">Salix viminalis</name>
    <name type="common">Common osier</name>
    <name type="synonym">Basket willow</name>
    <dbReference type="NCBI Taxonomy" id="40686"/>
    <lineage>
        <taxon>Eukaryota</taxon>
        <taxon>Viridiplantae</taxon>
        <taxon>Streptophyta</taxon>
        <taxon>Embryophyta</taxon>
        <taxon>Tracheophyta</taxon>
        <taxon>Spermatophyta</taxon>
        <taxon>Magnoliopsida</taxon>
        <taxon>eudicotyledons</taxon>
        <taxon>Gunneridae</taxon>
        <taxon>Pentapetalae</taxon>
        <taxon>rosids</taxon>
        <taxon>fabids</taxon>
        <taxon>Malpighiales</taxon>
        <taxon>Salicaceae</taxon>
        <taxon>Saliceae</taxon>
        <taxon>Salix</taxon>
    </lineage>
</organism>
<proteinExistence type="predicted"/>